<keyword evidence="2" id="KW-0805">Transcription regulation</keyword>
<keyword evidence="4" id="KW-0804">Transcription</keyword>
<dbReference type="SUPFAM" id="SSF46894">
    <property type="entry name" value="C-terminal effector domain of the bipartite response regulators"/>
    <property type="match status" value="1"/>
</dbReference>
<feature type="domain" description="Response regulatory" evidence="6">
    <location>
        <begin position="3"/>
        <end position="117"/>
    </location>
</feature>
<dbReference type="InterPro" id="IPR036388">
    <property type="entry name" value="WH-like_DNA-bd_sf"/>
</dbReference>
<evidence type="ECO:0000259" key="6">
    <source>
        <dbReference type="PROSITE" id="PS50110"/>
    </source>
</evidence>
<dbReference type="Pfam" id="PF03704">
    <property type="entry name" value="BTAD"/>
    <property type="match status" value="1"/>
</dbReference>
<accession>A0A1B2DK85</accession>
<dbReference type="RefSeq" id="WP_172455539.1">
    <property type="nucleotide sequence ID" value="NZ_CP016808.1"/>
</dbReference>
<dbReference type="SUPFAM" id="SSF52172">
    <property type="entry name" value="CheY-like"/>
    <property type="match status" value="1"/>
</dbReference>
<dbReference type="InterPro" id="IPR005158">
    <property type="entry name" value="BTAD"/>
</dbReference>
<feature type="modified residue" description="4-aspartylphosphate" evidence="5">
    <location>
        <position position="54"/>
    </location>
</feature>
<evidence type="ECO:0000313" key="7">
    <source>
        <dbReference type="EMBL" id="ANY68106.1"/>
    </source>
</evidence>
<dbReference type="Pfam" id="PF00072">
    <property type="entry name" value="Response_reg"/>
    <property type="match status" value="1"/>
</dbReference>
<dbReference type="SMART" id="SM01043">
    <property type="entry name" value="BTAD"/>
    <property type="match status" value="1"/>
</dbReference>
<dbReference type="SUPFAM" id="SSF48452">
    <property type="entry name" value="TPR-like"/>
    <property type="match status" value="1"/>
</dbReference>
<evidence type="ECO:0000256" key="5">
    <source>
        <dbReference type="PROSITE-ProRule" id="PRU00169"/>
    </source>
</evidence>
<dbReference type="InterPro" id="IPR001789">
    <property type="entry name" value="Sig_transdc_resp-reg_receiver"/>
</dbReference>
<dbReference type="Gene3D" id="1.25.40.10">
    <property type="entry name" value="Tetratricopeptide repeat domain"/>
    <property type="match status" value="1"/>
</dbReference>
<dbReference type="EMBL" id="CP016808">
    <property type="protein sequence ID" value="ANY68106.1"/>
    <property type="molecule type" value="Genomic_DNA"/>
</dbReference>
<dbReference type="InterPro" id="IPR016032">
    <property type="entry name" value="Sig_transdc_resp-reg_C-effctor"/>
</dbReference>
<dbReference type="SMART" id="SM00448">
    <property type="entry name" value="REC"/>
    <property type="match status" value="1"/>
</dbReference>
<protein>
    <recommendedName>
        <fullName evidence="6">Response regulatory domain-containing protein</fullName>
    </recommendedName>
</protein>
<name>A0A1B2DK85_9BACL</name>
<dbReference type="Gene3D" id="3.40.50.2300">
    <property type="match status" value="1"/>
</dbReference>
<evidence type="ECO:0000256" key="1">
    <source>
        <dbReference type="ARBA" id="ARBA00023012"/>
    </source>
</evidence>
<sequence>MLQAYLVDDELHALNILEIFLARTEKVNVAGRYTNGFEALEALRHRRPHIWFLDIEMPEMSGLELAVHINEADPDATIVFTTAYDHYAVAAFEHEAIDYLLKPIEMERLSRTIERLTRDKGVKVEAAPLDLEAGCKEELIVHMLGIFHVQSVNGMQLTWRTAKEKELFAYLLLHGHMTSGVHRDRIIASLWADEPYEKAKIYLHTCISLLRKGLRQIGIEQMVSYKNEQYRLDMKRIKADVFAFISASLELQPSAEASIAQMEQTLQMYGQELLAQENYDWAVEWHQRLELFSMEWLLKLSSHYLAQKNGKRAAEAAERAIIQSPYVEEAYRCAMHAYLFMGEHHQVLRVYRKLKEQLAELNIQPSALSRQLYEQIEV</sequence>
<dbReference type="PROSITE" id="PS50110">
    <property type="entry name" value="RESPONSE_REGULATORY"/>
    <property type="match status" value="1"/>
</dbReference>
<dbReference type="InterPro" id="IPR051677">
    <property type="entry name" value="AfsR-DnrI-RedD_regulator"/>
</dbReference>
<keyword evidence="3" id="KW-0238">DNA-binding</keyword>
<proteinExistence type="predicted"/>
<dbReference type="Gene3D" id="1.10.10.10">
    <property type="entry name" value="Winged helix-like DNA-binding domain superfamily/Winged helix DNA-binding domain"/>
    <property type="match status" value="1"/>
</dbReference>
<dbReference type="GO" id="GO:0006355">
    <property type="term" value="P:regulation of DNA-templated transcription"/>
    <property type="evidence" value="ECO:0007669"/>
    <property type="project" value="InterPro"/>
</dbReference>
<keyword evidence="1" id="KW-0902">Two-component regulatory system</keyword>
<evidence type="ECO:0000256" key="3">
    <source>
        <dbReference type="ARBA" id="ARBA00023125"/>
    </source>
</evidence>
<evidence type="ECO:0000256" key="4">
    <source>
        <dbReference type="ARBA" id="ARBA00023163"/>
    </source>
</evidence>
<gene>
    <name evidence="7" type="ORF">BBD42_17700</name>
</gene>
<dbReference type="GO" id="GO:0003677">
    <property type="term" value="F:DNA binding"/>
    <property type="evidence" value="ECO:0007669"/>
    <property type="project" value="UniProtKB-KW"/>
</dbReference>
<evidence type="ECO:0000256" key="2">
    <source>
        <dbReference type="ARBA" id="ARBA00023015"/>
    </source>
</evidence>
<dbReference type="InterPro" id="IPR011006">
    <property type="entry name" value="CheY-like_superfamily"/>
</dbReference>
<dbReference type="AlphaFoldDB" id="A0A1B2DK85"/>
<dbReference type="GO" id="GO:0000160">
    <property type="term" value="P:phosphorelay signal transduction system"/>
    <property type="evidence" value="ECO:0007669"/>
    <property type="project" value="UniProtKB-KW"/>
</dbReference>
<dbReference type="PANTHER" id="PTHR35807">
    <property type="entry name" value="TRANSCRIPTIONAL REGULATOR REDD-RELATED"/>
    <property type="match status" value="1"/>
</dbReference>
<dbReference type="InterPro" id="IPR011990">
    <property type="entry name" value="TPR-like_helical_dom_sf"/>
</dbReference>
<keyword evidence="5" id="KW-0597">Phosphoprotein</keyword>
<organism evidence="7">
    <name type="scientific">Paenibacillus sp. BIHB 4019</name>
    <dbReference type="NCBI Taxonomy" id="1870819"/>
    <lineage>
        <taxon>Bacteria</taxon>
        <taxon>Bacillati</taxon>
        <taxon>Bacillota</taxon>
        <taxon>Bacilli</taxon>
        <taxon>Bacillales</taxon>
        <taxon>Paenibacillaceae</taxon>
        <taxon>Paenibacillus</taxon>
    </lineage>
</organism>
<reference evidence="7" key="1">
    <citation type="submission" date="2016-08" db="EMBL/GenBank/DDBJ databases">
        <title>Complete Genome Seqeunce of Paenibacillus sp. BIHB 4019 from tea rhizoplane.</title>
        <authorList>
            <person name="Thakur R."/>
            <person name="Swarnkar M.K."/>
            <person name="Gulati A."/>
        </authorList>
    </citation>
    <scope>NUCLEOTIDE SEQUENCE [LARGE SCALE GENOMIC DNA]</scope>
    <source>
        <strain evidence="7">BIHB4019</strain>
    </source>
</reference>